<dbReference type="AlphaFoldDB" id="A0A2P2JI57"/>
<proteinExistence type="predicted"/>
<dbReference type="EMBL" id="GGEC01012677">
    <property type="protein sequence ID" value="MBW93160.1"/>
    <property type="molecule type" value="Transcribed_RNA"/>
</dbReference>
<evidence type="ECO:0000313" key="1">
    <source>
        <dbReference type="EMBL" id="MBW93160.1"/>
    </source>
</evidence>
<sequence length="93" mass="11019">MIRLSPQRHPCQWSYHPQFRPPPPPSLFHPCHRQWVPPHFQPSWIAVAILSLLYLGHPAFESLQDMDQYRHLTWKSPTNSFLVLGQVLRDLDK</sequence>
<reference evidence="1" key="1">
    <citation type="submission" date="2018-02" db="EMBL/GenBank/DDBJ databases">
        <title>Rhizophora mucronata_Transcriptome.</title>
        <authorList>
            <person name="Meera S.P."/>
            <person name="Sreeshan A."/>
            <person name="Augustine A."/>
        </authorList>
    </citation>
    <scope>NUCLEOTIDE SEQUENCE</scope>
    <source>
        <tissue evidence="1">Leaf</tissue>
    </source>
</reference>
<protein>
    <submittedName>
        <fullName evidence="1">Uncharacterized protein</fullName>
    </submittedName>
</protein>
<organism evidence="1">
    <name type="scientific">Rhizophora mucronata</name>
    <name type="common">Asiatic mangrove</name>
    <dbReference type="NCBI Taxonomy" id="61149"/>
    <lineage>
        <taxon>Eukaryota</taxon>
        <taxon>Viridiplantae</taxon>
        <taxon>Streptophyta</taxon>
        <taxon>Embryophyta</taxon>
        <taxon>Tracheophyta</taxon>
        <taxon>Spermatophyta</taxon>
        <taxon>Magnoliopsida</taxon>
        <taxon>eudicotyledons</taxon>
        <taxon>Gunneridae</taxon>
        <taxon>Pentapetalae</taxon>
        <taxon>rosids</taxon>
        <taxon>fabids</taxon>
        <taxon>Malpighiales</taxon>
        <taxon>Rhizophoraceae</taxon>
        <taxon>Rhizophora</taxon>
    </lineage>
</organism>
<name>A0A2P2JI57_RHIMU</name>
<accession>A0A2P2JI57</accession>